<keyword evidence="1" id="KW-1133">Transmembrane helix</keyword>
<dbReference type="PANTHER" id="PTHR33528">
    <property type="entry name" value="OS07G0239500 PROTEIN"/>
    <property type="match status" value="1"/>
</dbReference>
<dbReference type="EMBL" id="JAYWIO010000005">
    <property type="protein sequence ID" value="KAK7262012.1"/>
    <property type="molecule type" value="Genomic_DNA"/>
</dbReference>
<reference evidence="2 3" key="1">
    <citation type="submission" date="2024-01" db="EMBL/GenBank/DDBJ databases">
        <title>The genomes of 5 underutilized Papilionoideae crops provide insights into root nodulation and disease resistanc.</title>
        <authorList>
            <person name="Yuan L."/>
        </authorList>
    </citation>
    <scope>NUCLEOTIDE SEQUENCE [LARGE SCALE GENOMIC DNA]</scope>
    <source>
        <strain evidence="2">ZHUSHIDOU_FW_LH</strain>
        <tissue evidence="2">Leaf</tissue>
    </source>
</reference>
<protein>
    <submittedName>
        <fullName evidence="2">Uncharacterized protein</fullName>
    </submittedName>
</protein>
<comment type="caution">
    <text evidence="2">The sequence shown here is derived from an EMBL/GenBank/DDBJ whole genome shotgun (WGS) entry which is preliminary data.</text>
</comment>
<dbReference type="InterPro" id="IPR027854">
    <property type="entry name" value="STMP1"/>
</dbReference>
<sequence length="75" mass="8231">MKPMPAAAVVSMRTLAIMGIIKSCFSFIAGTLCGVYLAQNYKVPNVSKLADTALFMASIIEEQYRKPKKRGDDDD</sequence>
<proteinExistence type="predicted"/>
<gene>
    <name evidence="2" type="ORF">RIF29_28340</name>
</gene>
<dbReference type="Proteomes" id="UP001372338">
    <property type="component" value="Unassembled WGS sequence"/>
</dbReference>
<organism evidence="2 3">
    <name type="scientific">Crotalaria pallida</name>
    <name type="common">Smooth rattlebox</name>
    <name type="synonym">Crotalaria striata</name>
    <dbReference type="NCBI Taxonomy" id="3830"/>
    <lineage>
        <taxon>Eukaryota</taxon>
        <taxon>Viridiplantae</taxon>
        <taxon>Streptophyta</taxon>
        <taxon>Embryophyta</taxon>
        <taxon>Tracheophyta</taxon>
        <taxon>Spermatophyta</taxon>
        <taxon>Magnoliopsida</taxon>
        <taxon>eudicotyledons</taxon>
        <taxon>Gunneridae</taxon>
        <taxon>Pentapetalae</taxon>
        <taxon>rosids</taxon>
        <taxon>fabids</taxon>
        <taxon>Fabales</taxon>
        <taxon>Fabaceae</taxon>
        <taxon>Papilionoideae</taxon>
        <taxon>50 kb inversion clade</taxon>
        <taxon>genistoids sensu lato</taxon>
        <taxon>core genistoids</taxon>
        <taxon>Crotalarieae</taxon>
        <taxon>Crotalaria</taxon>
    </lineage>
</organism>
<dbReference type="AlphaFoldDB" id="A0AAN9I199"/>
<keyword evidence="3" id="KW-1185">Reference proteome</keyword>
<accession>A0AAN9I199</accession>
<dbReference type="PANTHER" id="PTHR33528:SF17">
    <property type="entry name" value="TRANSMEMBRANE PROTEIN"/>
    <property type="match status" value="1"/>
</dbReference>
<evidence type="ECO:0000313" key="2">
    <source>
        <dbReference type="EMBL" id="KAK7262012.1"/>
    </source>
</evidence>
<evidence type="ECO:0000313" key="3">
    <source>
        <dbReference type="Proteomes" id="UP001372338"/>
    </source>
</evidence>
<keyword evidence="1" id="KW-0812">Transmembrane</keyword>
<name>A0AAN9I199_CROPI</name>
<feature type="transmembrane region" description="Helical" evidence="1">
    <location>
        <begin position="15"/>
        <end position="38"/>
    </location>
</feature>
<evidence type="ECO:0000256" key="1">
    <source>
        <dbReference type="SAM" id="Phobius"/>
    </source>
</evidence>
<dbReference type="Pfam" id="PF15054">
    <property type="entry name" value="DUF4535"/>
    <property type="match status" value="1"/>
</dbReference>
<keyword evidence="1" id="KW-0472">Membrane</keyword>